<sequence>MAKQPKLSINVVREIRVTIEQGKAQHFVHYQTVEVAATTKTPSPVTGKGSMPKVLRDIFVAIRAWFLKLRGLARFKLVFDEEKQGLLEGG</sequence>
<protein>
    <submittedName>
        <fullName evidence="2">Uncharacterized protein</fullName>
    </submittedName>
</protein>
<reference evidence="2" key="2">
    <citation type="journal article" date="2010" name="Nature">
        <title>Comparative genomics reveals mobile pathogenicity chromosomes in Fusarium.</title>
        <authorList>
            <person name="Ma L.J."/>
            <person name="van der Does H.C."/>
            <person name="Borkovich K.A."/>
            <person name="Coleman J.J."/>
            <person name="Daboussi M.J."/>
            <person name="Di Pietro A."/>
            <person name="Dufresne M."/>
            <person name="Freitag M."/>
            <person name="Grabherr M."/>
            <person name="Henrissat B."/>
            <person name="Houterman P.M."/>
            <person name="Kang S."/>
            <person name="Shim W.B."/>
            <person name="Woloshuk C."/>
            <person name="Xie X."/>
            <person name="Xu J.R."/>
            <person name="Antoniw J."/>
            <person name="Baker S.E."/>
            <person name="Bluhm B.H."/>
            <person name="Breakspear A."/>
            <person name="Brown D.W."/>
            <person name="Butchko R.A."/>
            <person name="Chapman S."/>
            <person name="Coulson R."/>
            <person name="Coutinho P.M."/>
            <person name="Danchin E.G."/>
            <person name="Diener A."/>
            <person name="Gale L.R."/>
            <person name="Gardiner D.M."/>
            <person name="Goff S."/>
            <person name="Hammond-Kosack K.E."/>
            <person name="Hilburn K."/>
            <person name="Hua-Van A."/>
            <person name="Jonkers W."/>
            <person name="Kazan K."/>
            <person name="Kodira C.D."/>
            <person name="Koehrsen M."/>
            <person name="Kumar L."/>
            <person name="Lee Y.H."/>
            <person name="Li L."/>
            <person name="Manners J.M."/>
            <person name="Miranda-Saavedra D."/>
            <person name="Mukherjee M."/>
            <person name="Park G."/>
            <person name="Park J."/>
            <person name="Park S.Y."/>
            <person name="Proctor R.H."/>
            <person name="Regev A."/>
            <person name="Ruiz-Roldan M.C."/>
            <person name="Sain D."/>
            <person name="Sakthikumar S."/>
            <person name="Sykes S."/>
            <person name="Schwartz D.C."/>
            <person name="Turgeon B.G."/>
            <person name="Wapinski I."/>
            <person name="Yoder O."/>
            <person name="Young S."/>
            <person name="Zeng Q."/>
            <person name="Zhou S."/>
            <person name="Galagan J."/>
            <person name="Cuomo C.A."/>
            <person name="Kistler H.C."/>
            <person name="Rep M."/>
        </authorList>
    </citation>
    <scope>NUCLEOTIDE SEQUENCE [LARGE SCALE GENOMIC DNA]</scope>
    <source>
        <strain evidence="2">4287</strain>
    </source>
</reference>
<organism evidence="2 3">
    <name type="scientific">Fusarium oxysporum f. sp. lycopersici (strain 4287 / CBS 123668 / FGSC 9935 / NRRL 34936)</name>
    <name type="common">Fusarium vascular wilt of tomato</name>
    <dbReference type="NCBI Taxonomy" id="426428"/>
    <lineage>
        <taxon>Eukaryota</taxon>
        <taxon>Fungi</taxon>
        <taxon>Dikarya</taxon>
        <taxon>Ascomycota</taxon>
        <taxon>Pezizomycotina</taxon>
        <taxon>Sordariomycetes</taxon>
        <taxon>Hypocreomycetidae</taxon>
        <taxon>Hypocreales</taxon>
        <taxon>Nectriaceae</taxon>
        <taxon>Fusarium</taxon>
        <taxon>Fusarium oxysporum species complex</taxon>
    </lineage>
</organism>
<dbReference type="RefSeq" id="XP_018255524.1">
    <property type="nucleotide sequence ID" value="XM_018402321.1"/>
</dbReference>
<dbReference type="OrthoDB" id="4986606at2759"/>
<dbReference type="EMBL" id="DS231722">
    <property type="protein sequence ID" value="KNB17479.1"/>
    <property type="molecule type" value="Genomic_DNA"/>
</dbReference>
<dbReference type="EMBL" id="DS231719">
    <property type="protein sequence ID" value="KNB16661.1"/>
    <property type="molecule type" value="Genomic_DNA"/>
</dbReference>
<dbReference type="GeneID" id="28962648"/>
<dbReference type="Proteomes" id="UP000009097">
    <property type="component" value="Unassembled WGS sequence"/>
</dbReference>
<accession>A0A0J9W308</accession>
<reference evidence="2" key="1">
    <citation type="submission" date="2007-04" db="EMBL/GenBank/DDBJ databases">
        <authorList>
            <consortium name="The Broad Institute Genome Sequencing Platform"/>
            <person name="Birren B."/>
            <person name="Lander E."/>
            <person name="Galagan J."/>
            <person name="Nusbaum C."/>
            <person name="Devon K."/>
            <person name="Ma L.-J."/>
            <person name="Jaffe D."/>
            <person name="Butler J."/>
            <person name="Alvarez P."/>
            <person name="Gnerre S."/>
            <person name="Grabherr M."/>
            <person name="Kleber M."/>
            <person name="Mauceli E."/>
            <person name="Brockman W."/>
            <person name="MacCallum I.A."/>
            <person name="Young S."/>
            <person name="LaButti K."/>
            <person name="DeCaprio D."/>
            <person name="Crawford M."/>
            <person name="Koehrsen M."/>
            <person name="Engels R."/>
            <person name="Montgomery P."/>
            <person name="Pearson M."/>
            <person name="Howarth C."/>
            <person name="Larson L."/>
            <person name="White J."/>
            <person name="O'Leary S."/>
            <person name="Kodira C."/>
            <person name="Zeng Q."/>
            <person name="Yandava C."/>
            <person name="Alvarado L."/>
            <person name="Kistler C."/>
            <person name="Shim W.-B."/>
            <person name="Kang S."/>
            <person name="Woloshuk C."/>
        </authorList>
    </citation>
    <scope>NUCLEOTIDE SEQUENCE</scope>
    <source>
        <strain evidence="2">4287</strain>
    </source>
</reference>
<evidence type="ECO:0000313" key="3">
    <source>
        <dbReference type="Proteomes" id="UP000009097"/>
    </source>
</evidence>
<dbReference type="RefSeq" id="XP_018254706.1">
    <property type="nucleotide sequence ID" value="XM_018402085.1"/>
</dbReference>
<proteinExistence type="predicted"/>
<dbReference type="VEuPathDB" id="FungiDB:FOXG_21737"/>
<name>A0A0J9W308_FUSO4</name>
<dbReference type="VEuPathDB" id="FungiDB:FOXG_21942"/>
<dbReference type="GeneID" id="28962443"/>
<dbReference type="AlphaFoldDB" id="A0A0J9W308"/>
<evidence type="ECO:0000313" key="2">
    <source>
        <dbReference type="EMBL" id="KNB17479.1"/>
    </source>
</evidence>
<gene>
    <name evidence="1" type="ORF">FOXG_21737</name>
    <name evidence="2" type="ORF">FOXG_21942</name>
</gene>
<evidence type="ECO:0000313" key="1">
    <source>
        <dbReference type="EMBL" id="KNB16661.1"/>
    </source>
</evidence>
<dbReference type="KEGG" id="fox:FOXG_21942"/>
<dbReference type="KEGG" id="fox:FOXG_21737"/>